<sequence length="134" mass="14144">MSPTPVRVHRTAPAKFVATNARGAEITIGRSQDGADFSPVELLMAALGACAGLSADHIVSRRLGDDASIEVVVEGTKDEEADRLTAASTRFELDVSSLSEADAATLRTLVHRAVERTCTVSRTVEPGMPVDLIV</sequence>
<dbReference type="Pfam" id="PF02566">
    <property type="entry name" value="OsmC"/>
    <property type="match status" value="1"/>
</dbReference>
<gene>
    <name evidence="1" type="ORF">GCM10009765_21410</name>
</gene>
<dbReference type="Gene3D" id="3.30.300.20">
    <property type="match status" value="1"/>
</dbReference>
<dbReference type="PANTHER" id="PTHR34352:SF1">
    <property type="entry name" value="PROTEIN YHFA"/>
    <property type="match status" value="1"/>
</dbReference>
<comment type="caution">
    <text evidence="1">The sequence shown here is derived from an EMBL/GenBank/DDBJ whole genome shotgun (WGS) entry which is preliminary data.</text>
</comment>
<reference evidence="2" key="1">
    <citation type="journal article" date="2019" name="Int. J. Syst. Evol. Microbiol.">
        <title>The Global Catalogue of Microorganisms (GCM) 10K type strain sequencing project: providing services to taxonomists for standard genome sequencing and annotation.</title>
        <authorList>
            <consortium name="The Broad Institute Genomics Platform"/>
            <consortium name="The Broad Institute Genome Sequencing Center for Infectious Disease"/>
            <person name="Wu L."/>
            <person name="Ma J."/>
        </authorList>
    </citation>
    <scope>NUCLEOTIDE SEQUENCE [LARGE SCALE GENOMIC DNA]</scope>
    <source>
        <strain evidence="2">JCM 14718</strain>
    </source>
</reference>
<keyword evidence="2" id="KW-1185">Reference proteome</keyword>
<dbReference type="InterPro" id="IPR015946">
    <property type="entry name" value="KH_dom-like_a/b"/>
</dbReference>
<dbReference type="RefSeq" id="WP_344309415.1">
    <property type="nucleotide sequence ID" value="NZ_BAAANY010000008.1"/>
</dbReference>
<accession>A0ABP4SH81</accession>
<dbReference type="InterPro" id="IPR003718">
    <property type="entry name" value="OsmC/Ohr_fam"/>
</dbReference>
<name>A0ABP4SH81_9ACTN</name>
<dbReference type="Proteomes" id="UP001500618">
    <property type="component" value="Unassembled WGS sequence"/>
</dbReference>
<dbReference type="InterPro" id="IPR036102">
    <property type="entry name" value="OsmC/Ohrsf"/>
</dbReference>
<protein>
    <submittedName>
        <fullName evidence="1">OsmC family protein</fullName>
    </submittedName>
</protein>
<evidence type="ECO:0000313" key="1">
    <source>
        <dbReference type="EMBL" id="GAA1671718.1"/>
    </source>
</evidence>
<organism evidence="1 2">
    <name type="scientific">Fodinicola feengrottensis</name>
    <dbReference type="NCBI Taxonomy" id="435914"/>
    <lineage>
        <taxon>Bacteria</taxon>
        <taxon>Bacillati</taxon>
        <taxon>Actinomycetota</taxon>
        <taxon>Actinomycetes</taxon>
        <taxon>Mycobacteriales</taxon>
        <taxon>Fodinicola</taxon>
    </lineage>
</organism>
<dbReference type="SUPFAM" id="SSF82784">
    <property type="entry name" value="OsmC-like"/>
    <property type="match status" value="1"/>
</dbReference>
<dbReference type="PANTHER" id="PTHR34352">
    <property type="entry name" value="PROTEIN YHFA"/>
    <property type="match status" value="1"/>
</dbReference>
<proteinExistence type="predicted"/>
<evidence type="ECO:0000313" key="2">
    <source>
        <dbReference type="Proteomes" id="UP001500618"/>
    </source>
</evidence>
<dbReference type="EMBL" id="BAAANY010000008">
    <property type="protein sequence ID" value="GAA1671718.1"/>
    <property type="molecule type" value="Genomic_DNA"/>
</dbReference>